<name>A0A2T1BWY6_9CYAN</name>
<dbReference type="EMBL" id="PVWJ01000206">
    <property type="protein sequence ID" value="PSB00468.1"/>
    <property type="molecule type" value="Genomic_DNA"/>
</dbReference>
<reference evidence="1 2" key="1">
    <citation type="submission" date="2018-02" db="EMBL/GenBank/DDBJ databases">
        <authorList>
            <person name="Cohen D.B."/>
            <person name="Kent A.D."/>
        </authorList>
    </citation>
    <scope>NUCLEOTIDE SEQUENCE [LARGE SCALE GENOMIC DNA]</scope>
    <source>
        <strain evidence="1 2">CCAP 1448/3</strain>
    </source>
</reference>
<sequence length="79" mass="9139">MPKKMQLPPQIPQSKDELERAVSLLGNRIHAELKSKPAQELVTLIGRYPNPEEAIVWKQSLKQLTRPKRQRCGEEDNHD</sequence>
<dbReference type="OrthoDB" id="582957at2"/>
<comment type="caution">
    <text evidence="1">The sequence shown here is derived from an EMBL/GenBank/DDBJ whole genome shotgun (WGS) entry which is preliminary data.</text>
</comment>
<accession>A0A2T1BWY6</accession>
<dbReference type="RefSeq" id="WP_106291912.1">
    <property type="nucleotide sequence ID" value="NZ_CAWNTC010000018.1"/>
</dbReference>
<gene>
    <name evidence="1" type="ORF">C7B64_23335</name>
</gene>
<proteinExistence type="predicted"/>
<keyword evidence="2" id="KW-1185">Reference proteome</keyword>
<dbReference type="Proteomes" id="UP000238762">
    <property type="component" value="Unassembled WGS sequence"/>
</dbReference>
<reference evidence="1 2" key="2">
    <citation type="submission" date="2018-03" db="EMBL/GenBank/DDBJ databases">
        <title>The ancient ancestry and fast evolution of plastids.</title>
        <authorList>
            <person name="Moore K.R."/>
            <person name="Magnabosco C."/>
            <person name="Momper L."/>
            <person name="Gold D.A."/>
            <person name="Bosak T."/>
            <person name="Fournier G.P."/>
        </authorList>
    </citation>
    <scope>NUCLEOTIDE SEQUENCE [LARGE SCALE GENOMIC DNA]</scope>
    <source>
        <strain evidence="1 2">CCAP 1448/3</strain>
    </source>
</reference>
<evidence type="ECO:0000313" key="1">
    <source>
        <dbReference type="EMBL" id="PSB00468.1"/>
    </source>
</evidence>
<evidence type="ECO:0000313" key="2">
    <source>
        <dbReference type="Proteomes" id="UP000238762"/>
    </source>
</evidence>
<dbReference type="AlphaFoldDB" id="A0A2T1BWY6"/>
<protein>
    <submittedName>
        <fullName evidence="1">Uncharacterized protein</fullName>
    </submittedName>
</protein>
<organism evidence="1 2">
    <name type="scientific">Merismopedia glauca CCAP 1448/3</name>
    <dbReference type="NCBI Taxonomy" id="1296344"/>
    <lineage>
        <taxon>Bacteria</taxon>
        <taxon>Bacillati</taxon>
        <taxon>Cyanobacteriota</taxon>
        <taxon>Cyanophyceae</taxon>
        <taxon>Synechococcales</taxon>
        <taxon>Merismopediaceae</taxon>
        <taxon>Merismopedia</taxon>
    </lineage>
</organism>